<dbReference type="AlphaFoldDB" id="A0AAD5D4M7"/>
<evidence type="ECO:0000313" key="2">
    <source>
        <dbReference type="Proteomes" id="UP001206925"/>
    </source>
</evidence>
<keyword evidence="2" id="KW-1185">Reference proteome</keyword>
<proteinExistence type="predicted"/>
<accession>A0AAD5D4M7</accession>
<protein>
    <submittedName>
        <fullName evidence="1">Uncharacterized protein</fullName>
    </submittedName>
</protein>
<evidence type="ECO:0000313" key="1">
    <source>
        <dbReference type="EMBL" id="KAI7752001.1"/>
    </source>
</evidence>
<comment type="caution">
    <text evidence="1">The sequence shown here is derived from an EMBL/GenBank/DDBJ whole genome shotgun (WGS) entry which is preliminary data.</text>
</comment>
<dbReference type="EMBL" id="JAMZMK010005776">
    <property type="protein sequence ID" value="KAI7752001.1"/>
    <property type="molecule type" value="Genomic_DNA"/>
</dbReference>
<name>A0AAD5D4M7_AMBAR</name>
<reference evidence="1" key="1">
    <citation type="submission" date="2022-06" db="EMBL/GenBank/DDBJ databases">
        <title>Uncovering the hologenomic basis of an extraordinary plant invasion.</title>
        <authorList>
            <person name="Bieker V.C."/>
            <person name="Martin M.D."/>
            <person name="Gilbert T."/>
            <person name="Hodgins K."/>
            <person name="Battlay P."/>
            <person name="Petersen B."/>
            <person name="Wilson J."/>
        </authorList>
    </citation>
    <scope>NUCLEOTIDE SEQUENCE</scope>
    <source>
        <strain evidence="1">AA19_3_7</strain>
        <tissue evidence="1">Leaf</tissue>
    </source>
</reference>
<gene>
    <name evidence="1" type="ORF">M8C21_018828</name>
</gene>
<sequence length="35" mass="4054">MGLSFQPSWIFRSETARLGFKFNNLFQPKLSSNFG</sequence>
<organism evidence="1 2">
    <name type="scientific">Ambrosia artemisiifolia</name>
    <name type="common">Common ragweed</name>
    <dbReference type="NCBI Taxonomy" id="4212"/>
    <lineage>
        <taxon>Eukaryota</taxon>
        <taxon>Viridiplantae</taxon>
        <taxon>Streptophyta</taxon>
        <taxon>Embryophyta</taxon>
        <taxon>Tracheophyta</taxon>
        <taxon>Spermatophyta</taxon>
        <taxon>Magnoliopsida</taxon>
        <taxon>eudicotyledons</taxon>
        <taxon>Gunneridae</taxon>
        <taxon>Pentapetalae</taxon>
        <taxon>asterids</taxon>
        <taxon>campanulids</taxon>
        <taxon>Asterales</taxon>
        <taxon>Asteraceae</taxon>
        <taxon>Asteroideae</taxon>
        <taxon>Heliantheae alliance</taxon>
        <taxon>Heliantheae</taxon>
        <taxon>Ambrosia</taxon>
    </lineage>
</organism>
<dbReference type="Proteomes" id="UP001206925">
    <property type="component" value="Unassembled WGS sequence"/>
</dbReference>